<dbReference type="GO" id="GO:0071949">
    <property type="term" value="F:FAD binding"/>
    <property type="evidence" value="ECO:0007669"/>
    <property type="project" value="InterPro"/>
</dbReference>
<dbReference type="PANTHER" id="PTHR13789:SF309">
    <property type="entry name" value="PUTATIVE (AFU_ORTHOLOGUE AFUA_6G14510)-RELATED"/>
    <property type="match status" value="1"/>
</dbReference>
<dbReference type="AlphaFoldDB" id="A0A1W7A1C0"/>
<dbReference type="InterPro" id="IPR036188">
    <property type="entry name" value="FAD/NAD-bd_sf"/>
</dbReference>
<evidence type="ECO:0000313" key="4">
    <source>
        <dbReference type="EMBL" id="ARQ03231.1"/>
    </source>
</evidence>
<dbReference type="OrthoDB" id="4230779at2"/>
<feature type="domain" description="FAD-binding" evidence="3">
    <location>
        <begin position="9"/>
        <end position="305"/>
    </location>
</feature>
<accession>A0A1W7A1C0</accession>
<keyword evidence="2 4" id="KW-0503">Monooxygenase</keyword>
<keyword evidence="1" id="KW-0560">Oxidoreductase</keyword>
<name>A0A1W7A1C0_9HYPH</name>
<evidence type="ECO:0000259" key="3">
    <source>
        <dbReference type="Pfam" id="PF01494"/>
    </source>
</evidence>
<proteinExistence type="predicted"/>
<evidence type="ECO:0000256" key="1">
    <source>
        <dbReference type="ARBA" id="ARBA00023002"/>
    </source>
</evidence>
<dbReference type="STRING" id="1235591.CAK95_27300"/>
<organism evidence="4 5">
    <name type="scientific">Pseudorhodoplanes sinuspersici</name>
    <dbReference type="NCBI Taxonomy" id="1235591"/>
    <lineage>
        <taxon>Bacteria</taxon>
        <taxon>Pseudomonadati</taxon>
        <taxon>Pseudomonadota</taxon>
        <taxon>Alphaproteobacteria</taxon>
        <taxon>Hyphomicrobiales</taxon>
        <taxon>Pseudorhodoplanes</taxon>
    </lineage>
</organism>
<dbReference type="Pfam" id="PF01494">
    <property type="entry name" value="FAD_binding_3"/>
    <property type="match status" value="1"/>
</dbReference>
<dbReference type="PROSITE" id="PS51257">
    <property type="entry name" value="PROKAR_LIPOPROTEIN"/>
    <property type="match status" value="1"/>
</dbReference>
<sequence>MPEKRHAEVVGGGFAGLAAACALAKHGWSVRVHERADQLRPSGAGIYIYENGLRVLETLGAYDEAVQGAPFAHTREMRDENNNVLSVHRWDPSKRVFSIKRQQVITALANAARRLGVEIALGSEAIGATPDGTLVMADGRTLKADLIVAGDGVNSKIRDSLELVAKRRALPDGAIRVLIDKTPEEIASGDGGTTIENWSGSLRILYTPVSPTEVYIALTMLDADKRATQTPIDKDYWKKAFPHWSDLIDRIGDQGRYDRFEYIRLKSWSSGKVAVLGDAAHALPPNIGQGAGCSMMNALALAVFLDREPDMAKALTAWERNERPMTEHTQRISVFLGLPTTWPSPLRRAFLTLAGKSKWMVAQRTKTARHVPTGT</sequence>
<dbReference type="EMBL" id="CP021112">
    <property type="protein sequence ID" value="ARQ03231.1"/>
    <property type="molecule type" value="Genomic_DNA"/>
</dbReference>
<dbReference type="GO" id="GO:0004497">
    <property type="term" value="F:monooxygenase activity"/>
    <property type="evidence" value="ECO:0007669"/>
    <property type="project" value="UniProtKB-KW"/>
</dbReference>
<dbReference type="InterPro" id="IPR050493">
    <property type="entry name" value="FAD-dep_Monooxygenase_BioMet"/>
</dbReference>
<protein>
    <submittedName>
        <fullName evidence="4">Monooxygenase</fullName>
    </submittedName>
</protein>
<dbReference type="KEGG" id="psin:CAK95_27300"/>
<keyword evidence="5" id="KW-1185">Reference proteome</keyword>
<dbReference type="RefSeq" id="WP_086091694.1">
    <property type="nucleotide sequence ID" value="NZ_CP021112.1"/>
</dbReference>
<dbReference type="InterPro" id="IPR002938">
    <property type="entry name" value="FAD-bd"/>
</dbReference>
<dbReference type="PANTHER" id="PTHR13789">
    <property type="entry name" value="MONOOXYGENASE"/>
    <property type="match status" value="1"/>
</dbReference>
<dbReference type="Proteomes" id="UP000194137">
    <property type="component" value="Chromosome"/>
</dbReference>
<dbReference type="Gene3D" id="3.30.9.10">
    <property type="entry name" value="D-Amino Acid Oxidase, subunit A, domain 2"/>
    <property type="match status" value="1"/>
</dbReference>
<reference evidence="4 5" key="1">
    <citation type="submission" date="2017-05" db="EMBL/GenBank/DDBJ databases">
        <title>Full genome sequence of Pseudorhodoplanes sinuspersici.</title>
        <authorList>
            <person name="Dastgheib S.M.M."/>
            <person name="Shavandi M."/>
            <person name="Tirandaz H."/>
        </authorList>
    </citation>
    <scope>NUCLEOTIDE SEQUENCE [LARGE SCALE GENOMIC DNA]</scope>
    <source>
        <strain evidence="4 5">RIPI110</strain>
    </source>
</reference>
<dbReference type="PRINTS" id="PR00420">
    <property type="entry name" value="RNGMNOXGNASE"/>
</dbReference>
<gene>
    <name evidence="4" type="ORF">CAK95_27300</name>
</gene>
<evidence type="ECO:0000256" key="2">
    <source>
        <dbReference type="ARBA" id="ARBA00023033"/>
    </source>
</evidence>
<dbReference type="SUPFAM" id="SSF51905">
    <property type="entry name" value="FAD/NAD(P)-binding domain"/>
    <property type="match status" value="1"/>
</dbReference>
<evidence type="ECO:0000313" key="5">
    <source>
        <dbReference type="Proteomes" id="UP000194137"/>
    </source>
</evidence>
<dbReference type="Gene3D" id="3.50.50.60">
    <property type="entry name" value="FAD/NAD(P)-binding domain"/>
    <property type="match status" value="1"/>
</dbReference>